<protein>
    <submittedName>
        <fullName evidence="1">Uncharacterized protein</fullName>
    </submittedName>
</protein>
<accession>A0A1J4MT98</accession>
<dbReference type="GeneID" id="92365066"/>
<proteinExistence type="predicted"/>
<dbReference type="VEuPathDB" id="CryptoDB:cand_008810"/>
<dbReference type="PANTHER" id="PTHR38566:SF1">
    <property type="entry name" value="CHROMOSOME UNDETERMINED SCAFFOLD_18, WHOLE GENOME SHOTGUN SEQUENCE"/>
    <property type="match status" value="1"/>
</dbReference>
<gene>
    <name evidence="1" type="ORF">cand_008810</name>
</gene>
<dbReference type="PANTHER" id="PTHR38566">
    <property type="entry name" value="RNA_LIG_T4_1 DOMAIN-CONTAINING PROTEIN"/>
    <property type="match status" value="1"/>
</dbReference>
<dbReference type="OrthoDB" id="340359at2759"/>
<evidence type="ECO:0000313" key="1">
    <source>
        <dbReference type="EMBL" id="OII77390.1"/>
    </source>
</evidence>
<dbReference type="EMBL" id="LRBS01000037">
    <property type="protein sequence ID" value="OII77390.1"/>
    <property type="molecule type" value="Genomic_DNA"/>
</dbReference>
<organism evidence="1 2">
    <name type="scientific">Cryptosporidium andersoni</name>
    <dbReference type="NCBI Taxonomy" id="117008"/>
    <lineage>
        <taxon>Eukaryota</taxon>
        <taxon>Sar</taxon>
        <taxon>Alveolata</taxon>
        <taxon>Apicomplexa</taxon>
        <taxon>Conoidasida</taxon>
        <taxon>Coccidia</taxon>
        <taxon>Eucoccidiorida</taxon>
        <taxon>Eimeriorina</taxon>
        <taxon>Cryptosporidiidae</taxon>
        <taxon>Cryptosporidium</taxon>
    </lineage>
</organism>
<dbReference type="SUPFAM" id="SSF56091">
    <property type="entry name" value="DNA ligase/mRNA capping enzyme, catalytic domain"/>
    <property type="match status" value="1"/>
</dbReference>
<reference evidence="1 2" key="1">
    <citation type="submission" date="2016-10" db="EMBL/GenBank/DDBJ databases">
        <title>Reductive evolution of mitochondrial metabolism and differential evolution of invasion-related proteins in Cryptosporidium.</title>
        <authorList>
            <person name="Liu S."/>
            <person name="Roellig D.M."/>
            <person name="Guo Y."/>
            <person name="Li N."/>
            <person name="Frace M.A."/>
            <person name="Tang K."/>
            <person name="Zhang L."/>
            <person name="Feng Y."/>
            <person name="Xiao L."/>
        </authorList>
    </citation>
    <scope>NUCLEOTIDE SEQUENCE [LARGE SCALE GENOMIC DNA]</scope>
    <source>
        <strain evidence="1">30847</strain>
    </source>
</reference>
<dbReference type="RefSeq" id="XP_067069236.1">
    <property type="nucleotide sequence ID" value="XM_067211121.1"/>
</dbReference>
<name>A0A1J4MT98_9CRYT</name>
<evidence type="ECO:0000313" key="2">
    <source>
        <dbReference type="Proteomes" id="UP000186804"/>
    </source>
</evidence>
<keyword evidence="2" id="KW-1185">Reference proteome</keyword>
<dbReference type="Proteomes" id="UP000186804">
    <property type="component" value="Unassembled WGS sequence"/>
</dbReference>
<sequence length="1495" mass="173599">MSLATQLYNYIRQNNSFFHVVCRDVSMIAYDALDEVWDIGIKGRRDEEDKVLRTNSDLREIVRRGCSLGIKFHGPKEQKYWYECTDNVVVYLLRRGLPKFEDLCLEKDFHLQSKSEEDLKGVEIILTEKIDGENSQISFFSLTNHWIIASKNVTILCSESNDINHSIYLEDRYTAVKLIARAWFNLIDSLVRPECNIEEHNITNINQIKKILSANTLLAELVGNINRQHIVNYNTNNELKLYFFGMVPNNNNNICFNPEDLFVILPQQLQENIIPFLEIVDSGSHSTIVRAKKKKERITGFKSVDELKKSLCNLQEKVLSFNDNCEGAVIYITRHNKEYSYQVLEGIDLELCQHNETLQIFKIKTLYYIYRRYLRESLRRIIRNEIISLCKYSKECNKINIEEVQNNEWNQLYNFFLLRLPVLTSKFINTLLNIYHKILRCNYKVTHRIKQVLPFSETNIYNYILIFQTCIVRITSIIFIGYRYVDIDYLQLDMNLFNYFCTFVKSAEESVAQKLFPIRNLNPKLIPDKNSYAIEIYIPPFYIPWKYIRSKLAEMLLVSEETLVLSNQCYLTGTKLGIETQDRNISNNIIVNLHHLNKKLFKNPKVQTLNIVCLGDDYSNVNNLLSGNIQFLNRCFYRNLTILNHSETPSNTQLLISKNLPFLQTADILSRYISEICKITGSDRAVSKHIQINTLYTNKINIPITSDIKTISSISEVTDYMPWNCQTISDFLPPDYALNKKDFQLLTKLSFLASDRICSTAELYPIKNFNNGFIHCLSGYSTASSRLRSFQKLDHGENSHTIECTVILPCGLPGSGKTFVLTEFMKQISTSNNPIHMETLTVNAELLFNSIEDCIDDTIYSLAVLPRNNESLMSVYSYFDLVLYVSSDGCTKGAFNGVKPFSKSESNSKYYSKVVNIAGKCCNLSTDLYGLNDREFRKYSREGKRMMHSIVHSILCKCLDIKFGKIEDIWCFKLSEMYSHDYKIKALIIIDTNNIPDILKLQMIHYNNESYQNDILFRFVAMLTPYPDNINNAKKYSGCELNQTYLDSLNFISKNDGDFIEYTAKSSKNEWPYIWSPEIVIQCIIRIANRQYHPTLMGLTQKNIDILLCFLNLYSKKVFVKDNTNLATGDIFQLSKELFEVLNFDGYISIDTFSNDDSDMILKSNITKKAICILRRIIPDIKLLRSNSELQLQFQDFLSIVSKIPSRTSYFPSTKLKLEAFSNQLFKIVRMTKKVNTAKENYYTGTYSMNREISHIKSAKVFVLEDFDYAAISLVDKSILNKIREIWVHFCQDFKLPIDMKQYELIRKHITTFFFKTNNLGNINGGNNKTSPELSSLSNSRLHHLAALISMSFFNEFYLFRCISLVYVPIWGLSFIVLESQQEFLNIPNDSNNLNSESRYLMEVKIPTNIFTKKYLPFRMYGVPHITLISTKVKPVTSNYVIQILKRDLPHLVSKSEGDCILNSSFIKINDELVEIHSKHLWKENIEIKGALRPF</sequence>
<comment type="caution">
    <text evidence="1">The sequence shown here is derived from an EMBL/GenBank/DDBJ whole genome shotgun (WGS) entry which is preliminary data.</text>
</comment>